<keyword evidence="3" id="KW-1185">Reference proteome</keyword>
<organism evidence="2 3">
    <name type="scientific">Aquimarina aggregata</name>
    <dbReference type="NCBI Taxonomy" id="1642818"/>
    <lineage>
        <taxon>Bacteria</taxon>
        <taxon>Pseudomonadati</taxon>
        <taxon>Bacteroidota</taxon>
        <taxon>Flavobacteriia</taxon>
        <taxon>Flavobacteriales</taxon>
        <taxon>Flavobacteriaceae</taxon>
        <taxon>Aquimarina</taxon>
    </lineage>
</organism>
<proteinExistence type="predicted"/>
<keyword evidence="1" id="KW-0732">Signal</keyword>
<sequence>MKIYFLYLFISLLSTSVFSQNKYSIIYEADANGEVISGNINDLKTAIQNGNPIRVGWTLKLQNDKGDVKELEHWTDSKFLTIIDNNVYAQIHSIYQQITDFNNPDGASKFLDNQPNGWVAIISTSGIMRQKYADILKWTEGMSKEEINAMVSEMETSKVKTKWATIE</sequence>
<reference evidence="2 3" key="1">
    <citation type="submission" date="2016-01" db="EMBL/GenBank/DDBJ databases">
        <title>The draft genome sequence of Aquimarina sp. RZW4-3-2.</title>
        <authorList>
            <person name="Wang Y."/>
        </authorList>
    </citation>
    <scope>NUCLEOTIDE SEQUENCE [LARGE SCALE GENOMIC DNA]</scope>
    <source>
        <strain evidence="2 3">RZW4-3-2</strain>
    </source>
</reference>
<feature type="signal peptide" evidence="1">
    <location>
        <begin position="1"/>
        <end position="19"/>
    </location>
</feature>
<comment type="caution">
    <text evidence="2">The sequence shown here is derived from an EMBL/GenBank/DDBJ whole genome shotgun (WGS) entry which is preliminary data.</text>
</comment>
<dbReference type="Proteomes" id="UP000076715">
    <property type="component" value="Unassembled WGS sequence"/>
</dbReference>
<dbReference type="RefSeq" id="WP_066315021.1">
    <property type="nucleotide sequence ID" value="NZ_LQRT01000023.1"/>
</dbReference>
<gene>
    <name evidence="2" type="ORF">AWE51_25600</name>
</gene>
<evidence type="ECO:0000313" key="3">
    <source>
        <dbReference type="Proteomes" id="UP000076715"/>
    </source>
</evidence>
<accession>A0A162ZVG9</accession>
<name>A0A162ZVG9_9FLAO</name>
<dbReference type="AlphaFoldDB" id="A0A162ZVG9"/>
<dbReference type="OrthoDB" id="7554093at2"/>
<evidence type="ECO:0000313" key="2">
    <source>
        <dbReference type="EMBL" id="KZS40065.1"/>
    </source>
</evidence>
<feature type="chain" id="PRO_5007841357" evidence="1">
    <location>
        <begin position="20"/>
        <end position="167"/>
    </location>
</feature>
<protein>
    <submittedName>
        <fullName evidence="2">Uncharacterized protein</fullName>
    </submittedName>
</protein>
<dbReference type="EMBL" id="LQRT01000023">
    <property type="protein sequence ID" value="KZS40065.1"/>
    <property type="molecule type" value="Genomic_DNA"/>
</dbReference>
<evidence type="ECO:0000256" key="1">
    <source>
        <dbReference type="SAM" id="SignalP"/>
    </source>
</evidence>